<organism evidence="1 2">
    <name type="scientific">Aliterella atlantica CENA595</name>
    <dbReference type="NCBI Taxonomy" id="1618023"/>
    <lineage>
        <taxon>Bacteria</taxon>
        <taxon>Bacillati</taxon>
        <taxon>Cyanobacteriota</taxon>
        <taxon>Cyanophyceae</taxon>
        <taxon>Chroococcidiopsidales</taxon>
        <taxon>Aliterellaceae</taxon>
        <taxon>Aliterella</taxon>
    </lineage>
</organism>
<dbReference type="OrthoDB" id="421235at2"/>
<protein>
    <recommendedName>
        <fullName evidence="3">Low-complexity protein</fullName>
    </recommendedName>
</protein>
<gene>
    <name evidence="1" type="ORF">UH38_12560</name>
</gene>
<dbReference type="InterPro" id="IPR051082">
    <property type="entry name" value="Pentapeptide-BTB/POZ_domain"/>
</dbReference>
<dbReference type="InterPro" id="IPR001646">
    <property type="entry name" value="5peptide_repeat"/>
</dbReference>
<dbReference type="Proteomes" id="UP000032452">
    <property type="component" value="Unassembled WGS sequence"/>
</dbReference>
<proteinExistence type="predicted"/>
<dbReference type="STRING" id="1618023.UH38_12560"/>
<dbReference type="EMBL" id="JYON01000012">
    <property type="protein sequence ID" value="KJH71386.1"/>
    <property type="molecule type" value="Genomic_DNA"/>
</dbReference>
<keyword evidence="2" id="KW-1185">Reference proteome</keyword>
<sequence>MQTLIQKFSIIKSTPKEILLFDSALAAEDIAYMLGGQWDGCNGVVVDKRDRIAVDTAASLVGATWCYGGVSSAFLKPLNVDQFKKRYAAGERNFVNANLRGAALVQVNLSAINLSWAKLNLADLSGANLSKADLISADLQEANLSGTDLTGANLSMADLRGANLLDAKLELACLRGAKLPNNYQI</sequence>
<dbReference type="AlphaFoldDB" id="A0A0D8ZVZ0"/>
<comment type="caution">
    <text evidence="1">The sequence shown here is derived from an EMBL/GenBank/DDBJ whole genome shotgun (WGS) entry which is preliminary data.</text>
</comment>
<dbReference type="RefSeq" id="WP_045055008.1">
    <property type="nucleotide sequence ID" value="NZ_CAWMDP010000050.1"/>
</dbReference>
<evidence type="ECO:0000313" key="1">
    <source>
        <dbReference type="EMBL" id="KJH71386.1"/>
    </source>
</evidence>
<dbReference type="PANTHER" id="PTHR14136">
    <property type="entry name" value="BTB_POZ DOMAIN-CONTAINING PROTEIN KCTD9"/>
    <property type="match status" value="1"/>
</dbReference>
<evidence type="ECO:0000313" key="2">
    <source>
        <dbReference type="Proteomes" id="UP000032452"/>
    </source>
</evidence>
<dbReference type="SUPFAM" id="SSF141571">
    <property type="entry name" value="Pentapeptide repeat-like"/>
    <property type="match status" value="1"/>
</dbReference>
<name>A0A0D8ZVZ0_9CYAN</name>
<dbReference type="Gene3D" id="2.160.20.80">
    <property type="entry name" value="E3 ubiquitin-protein ligase SopA"/>
    <property type="match status" value="1"/>
</dbReference>
<dbReference type="PANTHER" id="PTHR14136:SF17">
    <property type="entry name" value="BTB_POZ DOMAIN-CONTAINING PROTEIN KCTD9"/>
    <property type="match status" value="1"/>
</dbReference>
<evidence type="ECO:0008006" key="3">
    <source>
        <dbReference type="Google" id="ProtNLM"/>
    </source>
</evidence>
<dbReference type="Pfam" id="PF00805">
    <property type="entry name" value="Pentapeptide"/>
    <property type="match status" value="1"/>
</dbReference>
<accession>A0A0D8ZVZ0</accession>
<reference evidence="1 2" key="1">
    <citation type="submission" date="2015-02" db="EMBL/GenBank/DDBJ databases">
        <title>Draft genome of a novel marine cyanobacterium (Chroococcales) isolated from South Atlantic Ocean.</title>
        <authorList>
            <person name="Rigonato J."/>
            <person name="Alvarenga D.O."/>
            <person name="Branco L.H."/>
            <person name="Varani A.M."/>
            <person name="Brandini F.P."/>
            <person name="Fiore M.F."/>
        </authorList>
    </citation>
    <scope>NUCLEOTIDE SEQUENCE [LARGE SCALE GENOMIC DNA]</scope>
    <source>
        <strain evidence="1 2">CENA595</strain>
    </source>
</reference>